<dbReference type="PANTHER" id="PTHR23514">
    <property type="entry name" value="BYPASS OF STOP CODON PROTEIN 6"/>
    <property type="match status" value="1"/>
</dbReference>
<dbReference type="Proteomes" id="UP000589620">
    <property type="component" value="Unassembled WGS sequence"/>
</dbReference>
<dbReference type="PANTHER" id="PTHR23514:SF13">
    <property type="entry name" value="INNER MEMBRANE PROTEIN YBJJ"/>
    <property type="match status" value="1"/>
</dbReference>
<reference evidence="7 8" key="1">
    <citation type="submission" date="2020-07" db="EMBL/GenBank/DDBJ databases">
        <title>Sequencing the genomes of 1000 actinobacteria strains.</title>
        <authorList>
            <person name="Klenk H.-P."/>
        </authorList>
    </citation>
    <scope>NUCLEOTIDE SEQUENCE [LARGE SCALE GENOMIC DNA]</scope>
    <source>
        <strain evidence="7 8">DSM 23871</strain>
    </source>
</reference>
<accession>A0A852T3S8</accession>
<feature type="transmembrane region" description="Helical" evidence="5">
    <location>
        <begin position="327"/>
        <end position="345"/>
    </location>
</feature>
<dbReference type="CDD" id="cd17393">
    <property type="entry name" value="MFS_MosC_like"/>
    <property type="match status" value="1"/>
</dbReference>
<keyword evidence="3 5" id="KW-1133">Transmembrane helix</keyword>
<evidence type="ECO:0000259" key="6">
    <source>
        <dbReference type="PROSITE" id="PS50850"/>
    </source>
</evidence>
<dbReference type="Pfam" id="PF07690">
    <property type="entry name" value="MFS_1"/>
    <property type="match status" value="1"/>
</dbReference>
<feature type="transmembrane region" description="Helical" evidence="5">
    <location>
        <begin position="86"/>
        <end position="108"/>
    </location>
</feature>
<keyword evidence="8" id="KW-1185">Reference proteome</keyword>
<dbReference type="GO" id="GO:0005886">
    <property type="term" value="C:plasma membrane"/>
    <property type="evidence" value="ECO:0007669"/>
    <property type="project" value="UniProtKB-SubCell"/>
</dbReference>
<dbReference type="InterPro" id="IPR036259">
    <property type="entry name" value="MFS_trans_sf"/>
</dbReference>
<dbReference type="InterPro" id="IPR011701">
    <property type="entry name" value="MFS"/>
</dbReference>
<dbReference type="SUPFAM" id="SSF103473">
    <property type="entry name" value="MFS general substrate transporter"/>
    <property type="match status" value="1"/>
</dbReference>
<proteinExistence type="predicted"/>
<keyword evidence="4 5" id="KW-0472">Membrane</keyword>
<protein>
    <submittedName>
        <fullName evidence="7">MFS family permease</fullName>
    </submittedName>
</protein>
<dbReference type="AlphaFoldDB" id="A0A852T3S8"/>
<feature type="transmembrane region" description="Helical" evidence="5">
    <location>
        <begin position="176"/>
        <end position="198"/>
    </location>
</feature>
<dbReference type="InterPro" id="IPR020846">
    <property type="entry name" value="MFS_dom"/>
</dbReference>
<evidence type="ECO:0000256" key="3">
    <source>
        <dbReference type="ARBA" id="ARBA00022989"/>
    </source>
</evidence>
<feature type="transmembrane region" description="Helical" evidence="5">
    <location>
        <begin position="382"/>
        <end position="403"/>
    </location>
</feature>
<sequence>MSQPISTTARSRRELTAWRNAVFVIFILSGLALATWVARIPGIRDDLGLGKDPSAVGLLILGMSVGAILGLTVSSPILVRFGPHRGMVGGLVIVAVGILLIGFGSTVFHSVPSVAVGLILLGFGNGMVDVMMNVEATAVEREIGKTLLPLMHACFSLGTVVGAGIGAAAAALGIAVVWHLLGIGVVVVVIAIVAVRFIPREAELGDEQGEKERIPFGERMRTSLAVWADWRLILIGVVMLGMAFGEGSANDWISLAVVDGHGQANSVGALVFGFFVVAMTVGRVVGGPIVDRIGRVNAIRITAGMGAVGLVLFIVGGPMWLVVVGTVLWGFGVSLGFPLGMSAAADGAANPAARVSAVAIIGYCAFLAGPPLIGFLGQHFGLLNALFLVLALLIAAFLAAPAVRPVAAPAERRAASPDPA</sequence>
<keyword evidence="2 5" id="KW-0812">Transmembrane</keyword>
<feature type="transmembrane region" description="Helical" evidence="5">
    <location>
        <begin position="146"/>
        <end position="170"/>
    </location>
</feature>
<organism evidence="7 8">
    <name type="scientific">Leifsonia soli</name>
    <dbReference type="NCBI Taxonomy" id="582665"/>
    <lineage>
        <taxon>Bacteria</taxon>
        <taxon>Bacillati</taxon>
        <taxon>Actinomycetota</taxon>
        <taxon>Actinomycetes</taxon>
        <taxon>Micrococcales</taxon>
        <taxon>Microbacteriaceae</taxon>
        <taxon>Leifsonia</taxon>
    </lineage>
</organism>
<dbReference type="InterPro" id="IPR051788">
    <property type="entry name" value="MFS_Transporter"/>
</dbReference>
<feature type="domain" description="Major facilitator superfamily (MFS) profile" evidence="6">
    <location>
        <begin position="18"/>
        <end position="408"/>
    </location>
</feature>
<dbReference type="PROSITE" id="PS50850">
    <property type="entry name" value="MFS"/>
    <property type="match status" value="1"/>
</dbReference>
<dbReference type="EMBL" id="JACCBJ010000001">
    <property type="protein sequence ID" value="NYD75492.1"/>
    <property type="molecule type" value="Genomic_DNA"/>
</dbReference>
<evidence type="ECO:0000256" key="2">
    <source>
        <dbReference type="ARBA" id="ARBA00022692"/>
    </source>
</evidence>
<feature type="transmembrane region" description="Helical" evidence="5">
    <location>
        <begin position="298"/>
        <end position="321"/>
    </location>
</feature>
<evidence type="ECO:0000256" key="5">
    <source>
        <dbReference type="SAM" id="Phobius"/>
    </source>
</evidence>
<name>A0A852T3S8_9MICO</name>
<dbReference type="RefSeq" id="WP_179457392.1">
    <property type="nucleotide sequence ID" value="NZ_BAAAPX010000001.1"/>
</dbReference>
<feature type="transmembrane region" description="Helical" evidence="5">
    <location>
        <begin position="58"/>
        <end position="79"/>
    </location>
</feature>
<dbReference type="GO" id="GO:0022857">
    <property type="term" value="F:transmembrane transporter activity"/>
    <property type="evidence" value="ECO:0007669"/>
    <property type="project" value="InterPro"/>
</dbReference>
<feature type="transmembrane region" description="Helical" evidence="5">
    <location>
        <begin position="357"/>
        <end position="376"/>
    </location>
</feature>
<evidence type="ECO:0000313" key="7">
    <source>
        <dbReference type="EMBL" id="NYD75492.1"/>
    </source>
</evidence>
<feature type="transmembrane region" description="Helical" evidence="5">
    <location>
        <begin position="264"/>
        <end position="286"/>
    </location>
</feature>
<evidence type="ECO:0000313" key="8">
    <source>
        <dbReference type="Proteomes" id="UP000589620"/>
    </source>
</evidence>
<evidence type="ECO:0000256" key="4">
    <source>
        <dbReference type="ARBA" id="ARBA00023136"/>
    </source>
</evidence>
<evidence type="ECO:0000256" key="1">
    <source>
        <dbReference type="ARBA" id="ARBA00004651"/>
    </source>
</evidence>
<gene>
    <name evidence="7" type="ORF">BJ963_003011</name>
</gene>
<feature type="transmembrane region" description="Helical" evidence="5">
    <location>
        <begin position="21"/>
        <end position="38"/>
    </location>
</feature>
<comment type="subcellular location">
    <subcellularLocation>
        <location evidence="1">Cell membrane</location>
        <topology evidence="1">Multi-pass membrane protein</topology>
    </subcellularLocation>
</comment>
<feature type="transmembrane region" description="Helical" evidence="5">
    <location>
        <begin position="114"/>
        <end position="134"/>
    </location>
</feature>
<comment type="caution">
    <text evidence="7">The sequence shown here is derived from an EMBL/GenBank/DDBJ whole genome shotgun (WGS) entry which is preliminary data.</text>
</comment>
<dbReference type="Gene3D" id="1.20.1250.20">
    <property type="entry name" value="MFS general substrate transporter like domains"/>
    <property type="match status" value="2"/>
</dbReference>
<feature type="transmembrane region" description="Helical" evidence="5">
    <location>
        <begin position="224"/>
        <end position="244"/>
    </location>
</feature>